<dbReference type="NCBIfam" id="NF038017">
    <property type="entry name" value="ABC_perm1"/>
    <property type="match status" value="1"/>
</dbReference>
<proteinExistence type="inferred from homology"/>
<dbReference type="InterPro" id="IPR006469">
    <property type="entry name" value="NifC_ABC_porter"/>
</dbReference>
<feature type="transmembrane region" description="Helical" evidence="8">
    <location>
        <begin position="89"/>
        <end position="111"/>
    </location>
</feature>
<dbReference type="Pfam" id="PF00528">
    <property type="entry name" value="BPD_transp_1"/>
    <property type="match status" value="1"/>
</dbReference>
<dbReference type="SUPFAM" id="SSF161098">
    <property type="entry name" value="MetI-like"/>
    <property type="match status" value="1"/>
</dbReference>
<evidence type="ECO:0000256" key="2">
    <source>
        <dbReference type="ARBA" id="ARBA00022448"/>
    </source>
</evidence>
<evidence type="ECO:0000313" key="11">
    <source>
        <dbReference type="Proteomes" id="UP000263689"/>
    </source>
</evidence>
<keyword evidence="7 8" id="KW-0472">Membrane</keyword>
<dbReference type="InterPro" id="IPR049783">
    <property type="entry name" value="ABC_perm_TupB-like"/>
</dbReference>
<dbReference type="InterPro" id="IPR000515">
    <property type="entry name" value="MetI-like"/>
</dbReference>
<evidence type="ECO:0000256" key="1">
    <source>
        <dbReference type="ARBA" id="ARBA00004141"/>
    </source>
</evidence>
<gene>
    <name evidence="10" type="primary">modB</name>
    <name evidence="10" type="ORF">MMOS7_05460</name>
</gene>
<dbReference type="GeneID" id="37875032"/>
<dbReference type="GO" id="GO:0015098">
    <property type="term" value="F:molybdate ion transmembrane transporter activity"/>
    <property type="evidence" value="ECO:0007669"/>
    <property type="project" value="InterPro"/>
</dbReference>
<protein>
    <submittedName>
        <fullName evidence="10">Molybdenum ABC transporter permease protein</fullName>
    </submittedName>
</protein>
<dbReference type="NCBIfam" id="TIGR02141">
    <property type="entry name" value="modB_ABC"/>
    <property type="match status" value="1"/>
</dbReference>
<feature type="transmembrane region" description="Helical" evidence="8">
    <location>
        <begin position="123"/>
        <end position="146"/>
    </location>
</feature>
<evidence type="ECO:0000256" key="4">
    <source>
        <dbReference type="ARBA" id="ARBA00022692"/>
    </source>
</evidence>
<feature type="transmembrane region" description="Helical" evidence="8">
    <location>
        <begin position="235"/>
        <end position="257"/>
    </location>
</feature>
<dbReference type="InterPro" id="IPR005667">
    <property type="entry name" value="Sulph_transpt2"/>
</dbReference>
<evidence type="ECO:0000256" key="5">
    <source>
        <dbReference type="ARBA" id="ARBA00022989"/>
    </source>
</evidence>
<keyword evidence="4 8" id="KW-0812">Transmembrane</keyword>
<feature type="transmembrane region" description="Helical" evidence="8">
    <location>
        <begin position="55"/>
        <end position="77"/>
    </location>
</feature>
<reference evidence="10 11" key="1">
    <citation type="submission" date="2009-06" db="EMBL/GenBank/DDBJ databases">
        <title>Molecular Evidence for Microbiologically Influenced Corrosion from genome of Methanogen.</title>
        <authorList>
            <person name="Ito N."/>
            <person name="Tsurumaru H."/>
            <person name="Shimizu A."/>
            <person name="Harada T."/>
            <person name="Hosoyama A."/>
            <person name="Horikawa H."/>
            <person name="Wakai S."/>
            <person name="Sasaki K."/>
            <person name="Nishijima K."/>
            <person name="Ataku H."/>
            <person name="Yamazaki J."/>
            <person name="Mise M."/>
            <person name="Yamazaki S."/>
            <person name="Tanikawa S."/>
            <person name="Harayama S."/>
            <person name="Fujita N."/>
        </authorList>
    </citation>
    <scope>NUCLEOTIDE SEQUENCE [LARGE SCALE GENOMIC DNA]</scope>
    <source>
        <strain evidence="11">OS7 ( NBRC 103642)</strain>
    </source>
</reference>
<accession>A0A2Z5PFH6</accession>
<sequence length="266" mass="29331">MKNNDFLKFFSLFALSVFILFILMIVMSIVTNISFETFYDSLFSKEIQFAIKLSLETASIATILGTLLGVPAAYALARYNFKGKDIVDSIVELPVILPPLITGFALLVFFGNTVFGKFITENIIEILFTYKGTIIAQFFVATPFIIRTSKSVFECIDEKYELIAQSLGSKKYESFLDIVIPMAKNGIIAGAILAWARSIGEFGATMMLAGATKMKTETLPIAVFLNISLGDLEKALAVSLIFLLVATLVLVIIRSVLKIGENNDRL</sequence>
<evidence type="ECO:0000256" key="7">
    <source>
        <dbReference type="ARBA" id="ARBA00023136"/>
    </source>
</evidence>
<dbReference type="GO" id="GO:0015419">
    <property type="term" value="F:ABC-type sulfate transporter activity"/>
    <property type="evidence" value="ECO:0007669"/>
    <property type="project" value="InterPro"/>
</dbReference>
<keyword evidence="2 8" id="KW-0813">Transport</keyword>
<feature type="transmembrane region" description="Helical" evidence="8">
    <location>
        <begin position="12"/>
        <end position="35"/>
    </location>
</feature>
<dbReference type="CDD" id="cd06261">
    <property type="entry name" value="TM_PBP2"/>
    <property type="match status" value="1"/>
</dbReference>
<evidence type="ECO:0000313" key="10">
    <source>
        <dbReference type="EMBL" id="BAP62632.1"/>
    </source>
</evidence>
<dbReference type="NCBIfam" id="TIGR01581">
    <property type="entry name" value="Mo_ABC_porter"/>
    <property type="match status" value="1"/>
</dbReference>
<keyword evidence="3" id="KW-0500">Molybdenum</keyword>
<name>A0A2Z5PFH6_METMI</name>
<feature type="domain" description="ABC transmembrane type-1" evidence="9">
    <location>
        <begin position="51"/>
        <end position="253"/>
    </location>
</feature>
<dbReference type="InterPro" id="IPR035906">
    <property type="entry name" value="MetI-like_sf"/>
</dbReference>
<dbReference type="Proteomes" id="UP000263689">
    <property type="component" value="Chromosome"/>
</dbReference>
<dbReference type="PANTHER" id="PTHR30406:SF8">
    <property type="entry name" value="SULFATE TRANSPORT SYSTEM PERMEASE PROTEIN CYST"/>
    <property type="match status" value="1"/>
</dbReference>
<dbReference type="GO" id="GO:0005886">
    <property type="term" value="C:plasma membrane"/>
    <property type="evidence" value="ECO:0007669"/>
    <property type="project" value="UniProtKB-SubCell"/>
</dbReference>
<evidence type="ECO:0000256" key="6">
    <source>
        <dbReference type="ARBA" id="ARBA00023032"/>
    </source>
</evidence>
<comment type="similarity">
    <text evidence="8">Belongs to the binding-protein-dependent transport system permease family.</text>
</comment>
<evidence type="ECO:0000256" key="3">
    <source>
        <dbReference type="ARBA" id="ARBA00022505"/>
    </source>
</evidence>
<dbReference type="InterPro" id="IPR011867">
    <property type="entry name" value="ModB_ABC"/>
</dbReference>
<evidence type="ECO:0000256" key="8">
    <source>
        <dbReference type="RuleBase" id="RU363032"/>
    </source>
</evidence>
<organism evidence="10 11">
    <name type="scientific">Methanococcus maripaludis OS7</name>
    <dbReference type="NCBI Taxonomy" id="637915"/>
    <lineage>
        <taxon>Archaea</taxon>
        <taxon>Methanobacteriati</taxon>
        <taxon>Methanobacteriota</taxon>
        <taxon>Methanomada group</taxon>
        <taxon>Methanococci</taxon>
        <taxon>Methanococcales</taxon>
        <taxon>Methanococcaceae</taxon>
        <taxon>Methanococcus</taxon>
    </lineage>
</organism>
<comment type="subcellular location">
    <subcellularLocation>
        <location evidence="8">Cell membrane</location>
        <topology evidence="8">Multi-pass membrane protein</topology>
    </subcellularLocation>
    <subcellularLocation>
        <location evidence="1">Membrane</location>
        <topology evidence="1">Multi-pass membrane protein</topology>
    </subcellularLocation>
</comment>
<dbReference type="PROSITE" id="PS50928">
    <property type="entry name" value="ABC_TM1"/>
    <property type="match status" value="1"/>
</dbReference>
<dbReference type="RefSeq" id="WP_119720728.1">
    <property type="nucleotide sequence ID" value="NZ_AP011528.1"/>
</dbReference>
<evidence type="ECO:0000259" key="9">
    <source>
        <dbReference type="PROSITE" id="PS50928"/>
    </source>
</evidence>
<dbReference type="AlphaFoldDB" id="A0A2Z5PFH6"/>
<dbReference type="PANTHER" id="PTHR30406">
    <property type="entry name" value="SULFATE TRANSPORT SYSTEM PERMEASE PROTEIN"/>
    <property type="match status" value="1"/>
</dbReference>
<dbReference type="Gene3D" id="1.10.3720.10">
    <property type="entry name" value="MetI-like"/>
    <property type="match status" value="1"/>
</dbReference>
<keyword evidence="6" id="KW-0764">Sulfate transport</keyword>
<dbReference type="EMBL" id="AP011528">
    <property type="protein sequence ID" value="BAP62632.1"/>
    <property type="molecule type" value="Genomic_DNA"/>
</dbReference>
<keyword evidence="5 8" id="KW-1133">Transmembrane helix</keyword>
<dbReference type="KEGG" id="mmao:MMOS7_05460"/>